<dbReference type="EMBL" id="OA572842">
    <property type="protein sequence ID" value="CAD7204656.1"/>
    <property type="molecule type" value="Genomic_DNA"/>
</dbReference>
<protein>
    <submittedName>
        <fullName evidence="1">Uncharacterized protein</fullName>
    </submittedName>
</protein>
<name>A0A7R8VTN2_TIMDO</name>
<accession>A0A7R8VTN2</accession>
<gene>
    <name evidence="1" type="ORF">TDIB3V08_LOCUS10813</name>
</gene>
<dbReference type="AlphaFoldDB" id="A0A7R8VTN2"/>
<evidence type="ECO:0000313" key="1">
    <source>
        <dbReference type="EMBL" id="CAD7204656.1"/>
    </source>
</evidence>
<reference evidence="1" key="1">
    <citation type="submission" date="2020-11" db="EMBL/GenBank/DDBJ databases">
        <authorList>
            <person name="Tran Van P."/>
        </authorList>
    </citation>
    <scope>NUCLEOTIDE SEQUENCE</scope>
</reference>
<proteinExistence type="predicted"/>
<organism evidence="1">
    <name type="scientific">Timema douglasi</name>
    <name type="common">Walking stick</name>
    <dbReference type="NCBI Taxonomy" id="61478"/>
    <lineage>
        <taxon>Eukaryota</taxon>
        <taxon>Metazoa</taxon>
        <taxon>Ecdysozoa</taxon>
        <taxon>Arthropoda</taxon>
        <taxon>Hexapoda</taxon>
        <taxon>Insecta</taxon>
        <taxon>Pterygota</taxon>
        <taxon>Neoptera</taxon>
        <taxon>Polyneoptera</taxon>
        <taxon>Phasmatodea</taxon>
        <taxon>Timematodea</taxon>
        <taxon>Timematoidea</taxon>
        <taxon>Timematidae</taxon>
        <taxon>Timema</taxon>
    </lineage>
</organism>
<sequence>MKVWSIPAEGGKETVHKSPVRVRLKDNQDFNPLKWELLPYSGAAVLTGSHRIVPRRGGIPGQPDSCKKTFIQEQVVTRCGLDSSFLACVRYRQIIRESRGGPNRCQQVNPGTTIECFSRSHSEDRRAQHTNLKVPT</sequence>